<dbReference type="InterPro" id="IPR029039">
    <property type="entry name" value="Flavoprotein-like_sf"/>
</dbReference>
<evidence type="ECO:0000259" key="2">
    <source>
        <dbReference type="Pfam" id="PF12724"/>
    </source>
</evidence>
<organism evidence="3">
    <name type="scientific">groundwater metagenome</name>
    <dbReference type="NCBI Taxonomy" id="717931"/>
    <lineage>
        <taxon>unclassified sequences</taxon>
        <taxon>metagenomes</taxon>
        <taxon>ecological metagenomes</taxon>
    </lineage>
</organism>
<dbReference type="PANTHER" id="PTHR38030">
    <property type="entry name" value="PROTOPORPHYRINOGEN IX DEHYDROGENASE [MENAQUINONE]"/>
    <property type="match status" value="1"/>
</dbReference>
<dbReference type="Pfam" id="PF12724">
    <property type="entry name" value="Flavodoxin_5"/>
    <property type="match status" value="1"/>
</dbReference>
<name>A0A098EAA0_9ZZZZ</name>
<keyword evidence="1" id="KW-0472">Membrane</keyword>
<dbReference type="InterPro" id="IPR026816">
    <property type="entry name" value="Flavodoxin_dom"/>
</dbReference>
<proteinExistence type="predicted"/>
<dbReference type="GO" id="GO:0070819">
    <property type="term" value="F:menaquinone-dependent protoporphyrinogen oxidase activity"/>
    <property type="evidence" value="ECO:0007669"/>
    <property type="project" value="TreeGrafter"/>
</dbReference>
<evidence type="ECO:0000256" key="1">
    <source>
        <dbReference type="SAM" id="Phobius"/>
    </source>
</evidence>
<dbReference type="SUPFAM" id="SSF52218">
    <property type="entry name" value="Flavoproteins"/>
    <property type="match status" value="1"/>
</dbReference>
<evidence type="ECO:0000313" key="3">
    <source>
        <dbReference type="EMBL" id="CEG11915.1"/>
    </source>
</evidence>
<feature type="domain" description="Flavodoxin" evidence="2">
    <location>
        <begin position="17"/>
        <end position="88"/>
    </location>
</feature>
<reference evidence="3" key="1">
    <citation type="submission" date="2014-09" db="EMBL/GenBank/DDBJ databases">
        <authorList>
            <person name="Probst J Alexander"/>
        </authorList>
    </citation>
    <scope>NUCLEOTIDE SEQUENCE</scope>
</reference>
<gene>
    <name evidence="3" type="ORF">MSIBF_A1770004</name>
</gene>
<keyword evidence="1" id="KW-0812">Transmembrane</keyword>
<feature type="transmembrane region" description="Helical" evidence="1">
    <location>
        <begin position="80"/>
        <end position="103"/>
    </location>
</feature>
<sequence>MKTKKTLIICESYHHRNTLKIAEVLARELNAQIKKSSEVKDEKLDKYDLIGFGSGIYDDKHHISLLNLVDRLPMVDRKKAFIFSTSGVPVAILGDNFLLNYLLKSHATLKHKLKCRGYEVIGEFICPGFNTNVFLKYFGGLNKKRPNDQDFDKAREFASKLNESFLK</sequence>
<dbReference type="AlphaFoldDB" id="A0A098EAA0"/>
<dbReference type="GO" id="GO:0010181">
    <property type="term" value="F:FMN binding"/>
    <property type="evidence" value="ECO:0007669"/>
    <property type="project" value="TreeGrafter"/>
</dbReference>
<dbReference type="PANTHER" id="PTHR38030:SF2">
    <property type="entry name" value="PROTOPORPHYRINOGEN IX DEHYDROGENASE [QUINONE]"/>
    <property type="match status" value="1"/>
</dbReference>
<dbReference type="GO" id="GO:0006783">
    <property type="term" value="P:heme biosynthetic process"/>
    <property type="evidence" value="ECO:0007669"/>
    <property type="project" value="TreeGrafter"/>
</dbReference>
<protein>
    <recommendedName>
        <fullName evidence="2">Flavodoxin domain-containing protein</fullName>
    </recommendedName>
</protein>
<accession>A0A098EAA0</accession>
<dbReference type="Gene3D" id="3.40.50.360">
    <property type="match status" value="1"/>
</dbReference>
<dbReference type="EMBL" id="CCXY01000087">
    <property type="protein sequence ID" value="CEG11915.1"/>
    <property type="molecule type" value="Genomic_DNA"/>
</dbReference>
<keyword evidence="1" id="KW-1133">Transmembrane helix</keyword>
<dbReference type="InterPro" id="IPR052200">
    <property type="entry name" value="Protoporphyrinogen_IX_DH"/>
</dbReference>